<accession>A0ABV1H1P5</accession>
<sequence>MKTCPNCGELIGDSVDRCFNCNYSFKYKSVIKKEALQECRKQAEKEIEELNRKSKKLWLFKKRKHSKIIRLWYCTVQIERK</sequence>
<gene>
    <name evidence="1" type="ORF">WMO37_01120</name>
</gene>
<reference evidence="1" key="1">
    <citation type="submission" date="2024-03" db="EMBL/GenBank/DDBJ databases">
        <title>Human intestinal bacterial collection.</title>
        <authorList>
            <person name="Pauvert C."/>
            <person name="Hitch T.C.A."/>
            <person name="Clavel T."/>
        </authorList>
    </citation>
    <scope>NUCLEOTIDE SEQUENCE [LARGE SCALE GENOMIC DNA]</scope>
    <source>
        <strain evidence="1">CLA-AA-H89B</strain>
    </source>
</reference>
<keyword evidence="2" id="KW-1185">Reference proteome</keyword>
<dbReference type="Proteomes" id="UP001546774">
    <property type="component" value="Unassembled WGS sequence"/>
</dbReference>
<evidence type="ECO:0008006" key="3">
    <source>
        <dbReference type="Google" id="ProtNLM"/>
    </source>
</evidence>
<dbReference type="EMBL" id="JBBMFS010000001">
    <property type="protein sequence ID" value="MEQ2553617.1"/>
    <property type="molecule type" value="Genomic_DNA"/>
</dbReference>
<evidence type="ECO:0000313" key="1">
    <source>
        <dbReference type="EMBL" id="MEQ2553617.1"/>
    </source>
</evidence>
<comment type="caution">
    <text evidence="1">The sequence shown here is derived from an EMBL/GenBank/DDBJ whole genome shotgun (WGS) entry which is preliminary data.</text>
</comment>
<proteinExistence type="predicted"/>
<name>A0ABV1H1P5_9FIRM</name>
<evidence type="ECO:0000313" key="2">
    <source>
        <dbReference type="Proteomes" id="UP001546774"/>
    </source>
</evidence>
<organism evidence="1 2">
    <name type="scientific">Lachnospira intestinalis</name>
    <dbReference type="NCBI Taxonomy" id="3133158"/>
    <lineage>
        <taxon>Bacteria</taxon>
        <taxon>Bacillati</taxon>
        <taxon>Bacillota</taxon>
        <taxon>Clostridia</taxon>
        <taxon>Lachnospirales</taxon>
        <taxon>Lachnospiraceae</taxon>
        <taxon>Lachnospira</taxon>
    </lineage>
</organism>
<protein>
    <recommendedName>
        <fullName evidence="3">DUF2116 family Zn-ribbon domain-containing protein</fullName>
    </recommendedName>
</protein>